<dbReference type="SMR" id="A0A067DLY0"/>
<evidence type="ECO:0000313" key="3">
    <source>
        <dbReference type="EMBL" id="KDO43858.1"/>
    </source>
</evidence>
<evidence type="ECO:0000256" key="1">
    <source>
        <dbReference type="ARBA" id="ARBA00022737"/>
    </source>
</evidence>
<dbReference type="InterPro" id="IPR002885">
    <property type="entry name" value="PPR_rpt"/>
</dbReference>
<name>A0A067DLY0_CITSI</name>
<evidence type="ECO:0000313" key="4">
    <source>
        <dbReference type="Proteomes" id="UP000027120"/>
    </source>
</evidence>
<dbReference type="AlphaFoldDB" id="A0A067DLY0"/>
<dbReference type="PROSITE" id="PS51375">
    <property type="entry name" value="PPR"/>
    <property type="match status" value="1"/>
</dbReference>
<sequence length="87" mass="9511">MMPPRDATTSSAMMLGLAKNGKNGMGVELFMSIEKRGPRPNAVTFVGVLTAYGKIKIFGVTLMGIQPQNLWYYIDGQIDAWQAACQI</sequence>
<proteinExistence type="predicted"/>
<dbReference type="EMBL" id="KK785347">
    <property type="protein sequence ID" value="KDO43858.1"/>
    <property type="molecule type" value="Genomic_DNA"/>
</dbReference>
<accession>A0A067DLY0</accession>
<keyword evidence="1" id="KW-0677">Repeat</keyword>
<dbReference type="InterPro" id="IPR011990">
    <property type="entry name" value="TPR-like_helical_dom_sf"/>
</dbReference>
<evidence type="ECO:0000256" key="2">
    <source>
        <dbReference type="PROSITE-ProRule" id="PRU00708"/>
    </source>
</evidence>
<dbReference type="Proteomes" id="UP000027120">
    <property type="component" value="Unassembled WGS sequence"/>
</dbReference>
<feature type="repeat" description="PPR" evidence="2">
    <location>
        <begin position="6"/>
        <end position="40"/>
    </location>
</feature>
<gene>
    <name evidence="3" type="ORF">CISIN_1g042815mg</name>
</gene>
<organism evidence="3 4">
    <name type="scientific">Citrus sinensis</name>
    <name type="common">Sweet orange</name>
    <name type="synonym">Citrus aurantium var. sinensis</name>
    <dbReference type="NCBI Taxonomy" id="2711"/>
    <lineage>
        <taxon>Eukaryota</taxon>
        <taxon>Viridiplantae</taxon>
        <taxon>Streptophyta</taxon>
        <taxon>Embryophyta</taxon>
        <taxon>Tracheophyta</taxon>
        <taxon>Spermatophyta</taxon>
        <taxon>Magnoliopsida</taxon>
        <taxon>eudicotyledons</taxon>
        <taxon>Gunneridae</taxon>
        <taxon>Pentapetalae</taxon>
        <taxon>rosids</taxon>
        <taxon>malvids</taxon>
        <taxon>Sapindales</taxon>
        <taxon>Rutaceae</taxon>
        <taxon>Aurantioideae</taxon>
        <taxon>Citrus</taxon>
    </lineage>
</organism>
<protein>
    <submittedName>
        <fullName evidence="3">Uncharacterized protein</fullName>
    </submittedName>
</protein>
<reference evidence="3 4" key="1">
    <citation type="submission" date="2014-04" db="EMBL/GenBank/DDBJ databases">
        <authorList>
            <consortium name="International Citrus Genome Consortium"/>
            <person name="Gmitter F."/>
            <person name="Chen C."/>
            <person name="Farmerie W."/>
            <person name="Harkins T."/>
            <person name="Desany B."/>
            <person name="Mohiuddin M."/>
            <person name="Kodira C."/>
            <person name="Borodovsky M."/>
            <person name="Lomsadze A."/>
            <person name="Burns P."/>
            <person name="Jenkins J."/>
            <person name="Prochnik S."/>
            <person name="Shu S."/>
            <person name="Chapman J."/>
            <person name="Pitluck S."/>
            <person name="Schmutz J."/>
            <person name="Rokhsar D."/>
        </authorList>
    </citation>
    <scope>NUCLEOTIDE SEQUENCE</scope>
</reference>
<dbReference type="Gene3D" id="1.25.40.10">
    <property type="entry name" value="Tetratricopeptide repeat domain"/>
    <property type="match status" value="1"/>
</dbReference>
<keyword evidence="4" id="KW-1185">Reference proteome</keyword>